<feature type="binding site" evidence="13">
    <location>
        <position position="49"/>
    </location>
    <ligand>
        <name>ITP</name>
        <dbReference type="ChEBI" id="CHEBI:61402"/>
    </ligand>
</feature>
<feature type="binding site" evidence="13">
    <location>
        <begin position="10"/>
        <end position="15"/>
    </location>
    <ligand>
        <name>ITP</name>
        <dbReference type="ChEBI" id="CHEBI:61402"/>
    </ligand>
</feature>
<keyword evidence="6 13" id="KW-0378">Hydrolase</keyword>
<dbReference type="GO" id="GO:0036220">
    <property type="term" value="F:ITP diphosphatase activity"/>
    <property type="evidence" value="ECO:0007669"/>
    <property type="project" value="UniProtKB-UniRule"/>
</dbReference>
<dbReference type="GO" id="GO:0000166">
    <property type="term" value="F:nucleotide binding"/>
    <property type="evidence" value="ECO:0007669"/>
    <property type="project" value="UniProtKB-KW"/>
</dbReference>
<comment type="subunit">
    <text evidence="13">Homodimer.</text>
</comment>
<dbReference type="FunFam" id="3.90.950.10:FF:000003">
    <property type="entry name" value="Inosine triphosphate pyrophosphatase"/>
    <property type="match status" value="1"/>
</dbReference>
<dbReference type="GO" id="GO:0009204">
    <property type="term" value="P:deoxyribonucleoside triphosphate catabolic process"/>
    <property type="evidence" value="ECO:0007669"/>
    <property type="project" value="UniProtKB-UniRule"/>
</dbReference>
<dbReference type="eggNOG" id="KOG3222">
    <property type="taxonomic scope" value="Eukaryota"/>
</dbReference>
<evidence type="ECO:0000313" key="15">
    <source>
        <dbReference type="Proteomes" id="UP000095282"/>
    </source>
</evidence>
<dbReference type="Pfam" id="PF01725">
    <property type="entry name" value="Ham1p_like"/>
    <property type="match status" value="1"/>
</dbReference>
<dbReference type="GO" id="GO:0005737">
    <property type="term" value="C:cytoplasm"/>
    <property type="evidence" value="ECO:0007669"/>
    <property type="project" value="UniProtKB-SubCell"/>
</dbReference>
<evidence type="ECO:0000256" key="2">
    <source>
        <dbReference type="ARBA" id="ARBA00008023"/>
    </source>
</evidence>
<dbReference type="SUPFAM" id="SSF52972">
    <property type="entry name" value="ITPase-like"/>
    <property type="match status" value="1"/>
</dbReference>
<feature type="binding site" evidence="13">
    <location>
        <begin position="65"/>
        <end position="66"/>
    </location>
    <ligand>
        <name>ITP</name>
        <dbReference type="ChEBI" id="CHEBI:61402"/>
    </ligand>
</feature>
<evidence type="ECO:0000256" key="7">
    <source>
        <dbReference type="ARBA" id="ARBA00022842"/>
    </source>
</evidence>
<feature type="binding site" evidence="13">
    <location>
        <begin position="141"/>
        <end position="144"/>
    </location>
    <ligand>
        <name>ITP</name>
        <dbReference type="ChEBI" id="CHEBI:61402"/>
    </ligand>
</feature>
<keyword evidence="7 13" id="KW-0460">Magnesium</keyword>
<comment type="catalytic activity">
    <reaction evidence="12">
        <text>N(6)-hydroxy-dATP + H2O = N(6)-hydroxy-dAMP + diphosphate + H(+)</text>
        <dbReference type="Rhea" id="RHEA:83971"/>
        <dbReference type="ChEBI" id="CHEBI:15377"/>
        <dbReference type="ChEBI" id="CHEBI:15378"/>
        <dbReference type="ChEBI" id="CHEBI:33019"/>
        <dbReference type="ChEBI" id="CHEBI:233529"/>
        <dbReference type="ChEBI" id="CHEBI:233530"/>
    </reaction>
    <physiologicalReaction direction="left-to-right" evidence="12">
        <dbReference type="Rhea" id="RHEA:83972"/>
    </physiologicalReaction>
</comment>
<keyword evidence="4 13" id="KW-0479">Metal-binding</keyword>
<protein>
    <recommendedName>
        <fullName evidence="13">Inosine triphosphate pyrophosphatase</fullName>
        <shortName evidence="13">ITPase</shortName>
        <shortName evidence="13">Inosine triphosphatase</shortName>
        <ecNumber evidence="13">3.6.1.66</ecNumber>
    </recommendedName>
    <alternativeName>
        <fullName evidence="13">Non-canonical purine NTP pyrophosphatase</fullName>
    </alternativeName>
    <alternativeName>
        <fullName evidence="13">Non-standard purine NTP pyrophosphatase</fullName>
    </alternativeName>
    <alternativeName>
        <fullName evidence="13">Nucleoside-triphosphate diphosphatase</fullName>
    </alternativeName>
    <alternativeName>
        <fullName evidence="13">Nucleoside-triphosphate pyrophosphatase</fullName>
        <shortName evidence="13">NTPase</shortName>
    </alternativeName>
    <alternativeName>
        <fullName evidence="13">XTP/dITP diphosphatase</fullName>
    </alternativeName>
</protein>
<gene>
    <name evidence="13" type="primary">hap-1</name>
</gene>
<name>A0A1I7TWP0_9PELO</name>
<feature type="binding site" evidence="13">
    <location>
        <position position="65"/>
    </location>
    <ligand>
        <name>Mg(2+)</name>
        <dbReference type="ChEBI" id="CHEBI:18420"/>
    </ligand>
</feature>
<dbReference type="AlphaFoldDB" id="A0A1I7TWP0"/>
<dbReference type="Gene3D" id="3.90.950.10">
    <property type="match status" value="1"/>
</dbReference>
<evidence type="ECO:0000256" key="13">
    <source>
        <dbReference type="HAMAP-Rule" id="MF_03148"/>
    </source>
</evidence>
<comment type="similarity">
    <text evidence="2 13 14">Belongs to the HAM1 NTPase family.</text>
</comment>
<comment type="function">
    <text evidence="13">Pyrophosphatase that hydrolyzes non-canonical purine nucleotides such as inosine triphosphate (ITP), deoxyinosine triphosphate (dITP) or xanthosine 5'-triphosphate (XTP) to their respective monophosphate derivatives. The enzyme does not distinguish between the deoxy- and ribose forms. Probably excludes non-canonical purines from RNA and DNA precursor pools, thus preventing their incorporation into RNA and DNA and avoiding chromosomal lesions.</text>
</comment>
<feature type="binding site" evidence="13">
    <location>
        <position position="37"/>
    </location>
    <ligand>
        <name>Mg(2+)</name>
        <dbReference type="ChEBI" id="CHEBI:18420"/>
    </ligand>
</feature>
<comment type="catalytic activity">
    <reaction evidence="10">
        <text>ITP + H2O = IMP + diphosphate + H(+)</text>
        <dbReference type="Rhea" id="RHEA:29399"/>
        <dbReference type="ChEBI" id="CHEBI:15377"/>
        <dbReference type="ChEBI" id="CHEBI:15378"/>
        <dbReference type="ChEBI" id="CHEBI:33019"/>
        <dbReference type="ChEBI" id="CHEBI:58053"/>
        <dbReference type="ChEBI" id="CHEBI:61402"/>
        <dbReference type="EC" id="3.6.1.66"/>
    </reaction>
    <physiologicalReaction direction="left-to-right" evidence="10">
        <dbReference type="Rhea" id="RHEA:29400"/>
    </physiologicalReaction>
</comment>
<evidence type="ECO:0000256" key="6">
    <source>
        <dbReference type="ARBA" id="ARBA00022801"/>
    </source>
</evidence>
<comment type="function">
    <text evidence="9">Pyrophosphatase that hydrolyzes the non-canonical purine nucleotides inosine triphosphate (ITP), deoxyinosine triphosphate (dITP) as well as 2'-deoxy-N-6-hydroxylaminopurine triphosphate (dHAPTP) and xanthosine 5'-triphosphate (XTP) to their respective monophosphate derivatives. The enzyme does not distinguish between the deoxy- and ribose forms. Probably excludes non-canonical purines from RNA and DNA precursor pools, thus preventing their incorporation into RNA and DNA and avoiding chromosomal lesions.</text>
</comment>
<dbReference type="HAMAP" id="MF_03148">
    <property type="entry name" value="HAM1_NTPase"/>
    <property type="match status" value="1"/>
</dbReference>
<reference evidence="16" key="1">
    <citation type="submission" date="2016-11" db="UniProtKB">
        <authorList>
            <consortium name="WormBaseParasite"/>
        </authorList>
    </citation>
    <scope>IDENTIFICATION</scope>
</reference>
<evidence type="ECO:0000256" key="11">
    <source>
        <dbReference type="ARBA" id="ARBA00093255"/>
    </source>
</evidence>
<dbReference type="Proteomes" id="UP000095282">
    <property type="component" value="Unplaced"/>
</dbReference>
<keyword evidence="3 13" id="KW-0963">Cytoplasm</keyword>
<keyword evidence="8 13" id="KW-0546">Nucleotide metabolism</keyword>
<comment type="catalytic activity">
    <reaction evidence="13">
        <text>XTP + H2O = XMP + diphosphate + H(+)</text>
        <dbReference type="Rhea" id="RHEA:28610"/>
        <dbReference type="ChEBI" id="CHEBI:15377"/>
        <dbReference type="ChEBI" id="CHEBI:15378"/>
        <dbReference type="ChEBI" id="CHEBI:33019"/>
        <dbReference type="ChEBI" id="CHEBI:57464"/>
        <dbReference type="ChEBI" id="CHEBI:61314"/>
        <dbReference type="EC" id="3.6.1.66"/>
    </reaction>
</comment>
<feature type="binding site" evidence="13">
    <location>
        <begin position="169"/>
        <end position="170"/>
    </location>
    <ligand>
        <name>ITP</name>
        <dbReference type="ChEBI" id="CHEBI:61402"/>
    </ligand>
</feature>
<accession>A0A1I7TWP0</accession>
<evidence type="ECO:0000256" key="4">
    <source>
        <dbReference type="ARBA" id="ARBA00022723"/>
    </source>
</evidence>
<organism evidence="15 16">
    <name type="scientific">Caenorhabditis tropicalis</name>
    <dbReference type="NCBI Taxonomy" id="1561998"/>
    <lineage>
        <taxon>Eukaryota</taxon>
        <taxon>Metazoa</taxon>
        <taxon>Ecdysozoa</taxon>
        <taxon>Nematoda</taxon>
        <taxon>Chromadorea</taxon>
        <taxon>Rhabditida</taxon>
        <taxon>Rhabditina</taxon>
        <taxon>Rhabditomorpha</taxon>
        <taxon>Rhabditoidea</taxon>
        <taxon>Rhabditidae</taxon>
        <taxon>Peloderinae</taxon>
        <taxon>Caenorhabditis</taxon>
    </lineage>
</organism>
<dbReference type="GO" id="GO:0035870">
    <property type="term" value="F:dITP diphosphatase activity"/>
    <property type="evidence" value="ECO:0007669"/>
    <property type="project" value="UniProtKB-UniRule"/>
</dbReference>
<dbReference type="GO" id="GO:0046872">
    <property type="term" value="F:metal ion binding"/>
    <property type="evidence" value="ECO:0007669"/>
    <property type="project" value="UniProtKB-KW"/>
</dbReference>
<dbReference type="GO" id="GO:0036222">
    <property type="term" value="F:XTP diphosphatase activity"/>
    <property type="evidence" value="ECO:0007669"/>
    <property type="project" value="UniProtKB-UniRule"/>
</dbReference>
<evidence type="ECO:0000256" key="9">
    <source>
        <dbReference type="ARBA" id="ARBA00054940"/>
    </source>
</evidence>
<dbReference type="PANTHER" id="PTHR11067:SF9">
    <property type="entry name" value="INOSINE TRIPHOSPHATE PYROPHOSPHATASE"/>
    <property type="match status" value="1"/>
</dbReference>
<sequence length="184" mass="20656">MSLRKINFVTGNTGKLREVKEILKNFEVTNVDVDLNEYQGEPEFIAERKCKEAVEAVKGPVLVEDTSLCFNAMGGLPGPYIKWFLKNLKPEGLHNMLAGFTDKTAYAQCIFAYTEGVGHPIHVFAGKCPGQIVLPRGDTSFGWDPCFQPDGFKETFGEMSKETKNQISHRGKALELLKEYFEKN</sequence>
<dbReference type="PANTHER" id="PTHR11067">
    <property type="entry name" value="INOSINE TRIPHOSPHATE PYROPHOSPHATASE/HAM1 PROTEIN"/>
    <property type="match status" value="1"/>
</dbReference>
<dbReference type="NCBIfam" id="TIGR00042">
    <property type="entry name" value="RdgB/HAM1 family non-canonical purine NTP pyrophosphatase"/>
    <property type="match status" value="1"/>
</dbReference>
<comment type="subcellular location">
    <subcellularLocation>
        <location evidence="1 13">Cytoplasm</location>
    </subcellularLocation>
</comment>
<dbReference type="InterPro" id="IPR029001">
    <property type="entry name" value="ITPase-like_fam"/>
</dbReference>
<dbReference type="CDD" id="cd00515">
    <property type="entry name" value="HAM1"/>
    <property type="match status" value="1"/>
</dbReference>
<keyword evidence="5 13" id="KW-0547">Nucleotide-binding</keyword>
<evidence type="ECO:0000256" key="5">
    <source>
        <dbReference type="ARBA" id="ARBA00022741"/>
    </source>
</evidence>
<evidence type="ECO:0000256" key="8">
    <source>
        <dbReference type="ARBA" id="ARBA00023080"/>
    </source>
</evidence>
<dbReference type="GO" id="GO:0009117">
    <property type="term" value="P:nucleotide metabolic process"/>
    <property type="evidence" value="ECO:0007669"/>
    <property type="project" value="UniProtKB-KW"/>
</dbReference>
<dbReference type="EC" id="3.6.1.66" evidence="13"/>
<evidence type="ECO:0000256" key="12">
    <source>
        <dbReference type="ARBA" id="ARBA00093271"/>
    </source>
</evidence>
<evidence type="ECO:0000313" key="16">
    <source>
        <dbReference type="WBParaSite" id="Csp11.Scaffold629.g12535.t1"/>
    </source>
</evidence>
<evidence type="ECO:0000256" key="14">
    <source>
        <dbReference type="RuleBase" id="RU003781"/>
    </source>
</evidence>
<keyword evidence="15" id="KW-1185">Reference proteome</keyword>
<feature type="binding site" evidence="13">
    <location>
        <position position="164"/>
    </location>
    <ligand>
        <name>ITP</name>
        <dbReference type="ChEBI" id="CHEBI:61402"/>
    </ligand>
</feature>
<evidence type="ECO:0000256" key="3">
    <source>
        <dbReference type="ARBA" id="ARBA00022490"/>
    </source>
</evidence>
<dbReference type="InterPro" id="IPR002637">
    <property type="entry name" value="RdgB/HAM1"/>
</dbReference>
<proteinExistence type="inferred from homology"/>
<evidence type="ECO:0000256" key="10">
    <source>
        <dbReference type="ARBA" id="ARBA00093218"/>
    </source>
</evidence>
<keyword evidence="13" id="KW-0464">Manganese</keyword>
<dbReference type="InterPro" id="IPR027502">
    <property type="entry name" value="ITPase"/>
</dbReference>
<comment type="cofactor">
    <cofactor evidence="13">
        <name>Mg(2+)</name>
        <dbReference type="ChEBI" id="CHEBI:18420"/>
    </cofactor>
    <cofactor evidence="13">
        <name>Mn(2+)</name>
        <dbReference type="ChEBI" id="CHEBI:29035"/>
    </cofactor>
    <text evidence="13">Binds 1 divalent metal cation per subunit; can use either Mg(2+) or Mn(2+).</text>
</comment>
<dbReference type="STRING" id="1561998.A0A1I7TWP0"/>
<comment type="catalytic activity">
    <reaction evidence="11">
        <text>dITP + H2O = dIMP + diphosphate + H(+)</text>
        <dbReference type="Rhea" id="RHEA:28342"/>
        <dbReference type="ChEBI" id="CHEBI:15377"/>
        <dbReference type="ChEBI" id="CHEBI:15378"/>
        <dbReference type="ChEBI" id="CHEBI:33019"/>
        <dbReference type="ChEBI" id="CHEBI:61194"/>
        <dbReference type="ChEBI" id="CHEBI:61382"/>
        <dbReference type="EC" id="3.6.1.66"/>
    </reaction>
    <physiologicalReaction direction="left-to-right" evidence="11">
        <dbReference type="Rhea" id="RHEA:28343"/>
    </physiologicalReaction>
</comment>
<evidence type="ECO:0000256" key="1">
    <source>
        <dbReference type="ARBA" id="ARBA00004496"/>
    </source>
</evidence>
<dbReference type="WBParaSite" id="Csp11.Scaffold629.g12535.t1">
    <property type="protein sequence ID" value="Csp11.Scaffold629.g12535.t1"/>
    <property type="gene ID" value="Csp11.Scaffold629.g12535"/>
</dbReference>